<evidence type="ECO:0000256" key="2">
    <source>
        <dbReference type="ARBA" id="ARBA00022490"/>
    </source>
</evidence>
<organism evidence="7 8">
    <name type="scientific">Anaeramoeba ignava</name>
    <name type="common">Anaerobic marine amoeba</name>
    <dbReference type="NCBI Taxonomy" id="1746090"/>
    <lineage>
        <taxon>Eukaryota</taxon>
        <taxon>Metamonada</taxon>
        <taxon>Anaeramoebidae</taxon>
        <taxon>Anaeramoeba</taxon>
    </lineage>
</organism>
<dbReference type="GO" id="GO:0005856">
    <property type="term" value="C:cytoskeleton"/>
    <property type="evidence" value="ECO:0007669"/>
    <property type="project" value="UniProtKB-SubCell"/>
</dbReference>
<evidence type="ECO:0000256" key="4">
    <source>
        <dbReference type="ARBA" id="ARBA00022840"/>
    </source>
</evidence>
<dbReference type="Gene3D" id="3.90.640.10">
    <property type="entry name" value="Actin, Chain A, domain 4"/>
    <property type="match status" value="1"/>
</dbReference>
<dbReference type="EMBL" id="JAPDFW010000058">
    <property type="protein sequence ID" value="KAJ5077395.1"/>
    <property type="molecule type" value="Genomic_DNA"/>
</dbReference>
<dbReference type="Pfam" id="PF00022">
    <property type="entry name" value="Actin"/>
    <property type="match status" value="1"/>
</dbReference>
<accession>A0A9Q0LRK9</accession>
<comment type="caution">
    <text evidence="7">The sequence shown here is derived from an EMBL/GenBank/DDBJ whole genome shotgun (WGS) entry which is preliminary data.</text>
</comment>
<keyword evidence="3" id="KW-0547">Nucleotide-binding</keyword>
<dbReference type="AlphaFoldDB" id="A0A9Q0LRK9"/>
<dbReference type="InterPro" id="IPR004000">
    <property type="entry name" value="Actin"/>
</dbReference>
<dbReference type="PANTHER" id="PTHR11937">
    <property type="entry name" value="ACTIN"/>
    <property type="match status" value="1"/>
</dbReference>
<dbReference type="SMART" id="SM00268">
    <property type="entry name" value="ACTIN"/>
    <property type="match status" value="1"/>
</dbReference>
<proteinExistence type="inferred from homology"/>
<reference evidence="7" key="1">
    <citation type="submission" date="2022-10" db="EMBL/GenBank/DDBJ databases">
        <title>Novel sulphate-reducing endosymbionts in the free-living metamonad Anaeramoeba.</title>
        <authorList>
            <person name="Jerlstrom-Hultqvist J."/>
            <person name="Cepicka I."/>
            <person name="Gallot-Lavallee L."/>
            <person name="Salas-Leiva D."/>
            <person name="Curtis B.A."/>
            <person name="Zahonova K."/>
            <person name="Pipaliya S."/>
            <person name="Dacks J."/>
            <person name="Roger A.J."/>
        </authorList>
    </citation>
    <scope>NUCLEOTIDE SEQUENCE</scope>
    <source>
        <strain evidence="7">BMAN</strain>
    </source>
</reference>
<dbReference type="PRINTS" id="PR00190">
    <property type="entry name" value="ACTIN"/>
</dbReference>
<evidence type="ECO:0000256" key="3">
    <source>
        <dbReference type="ARBA" id="ARBA00022741"/>
    </source>
</evidence>
<keyword evidence="8" id="KW-1185">Reference proteome</keyword>
<comment type="similarity">
    <text evidence="6">Belongs to the actin family.</text>
</comment>
<dbReference type="FunFam" id="3.30.420.40:FF:000148">
    <property type="entry name" value="Actin, alpha skeletal muscle"/>
    <property type="match status" value="1"/>
</dbReference>
<dbReference type="Proteomes" id="UP001149090">
    <property type="component" value="Unassembled WGS sequence"/>
</dbReference>
<evidence type="ECO:0000313" key="7">
    <source>
        <dbReference type="EMBL" id="KAJ5077395.1"/>
    </source>
</evidence>
<keyword evidence="4" id="KW-0067">ATP-binding</keyword>
<evidence type="ECO:0000256" key="6">
    <source>
        <dbReference type="RuleBase" id="RU000487"/>
    </source>
</evidence>
<dbReference type="SUPFAM" id="SSF53067">
    <property type="entry name" value="Actin-like ATPase domain"/>
    <property type="match status" value="2"/>
</dbReference>
<evidence type="ECO:0000256" key="5">
    <source>
        <dbReference type="ARBA" id="ARBA00023212"/>
    </source>
</evidence>
<sequence length="387" mass="45085">MQKTNENEIFQNEPKKVIVMDNGTTKTKIGFAGDDSPTAEFSTILGRPVRTDYPYTTRLDLYRCGDAFESCRGLLTKVLPVQKGIITDWEHMEIFWEASFKYDLRIQIEEHPLILTEKPWNRKKNKEITLEYFFEFFHVPKFLLVDSGRLSLLSFGQRSGTVIEIGEQNFHVSIYNNTSYSPFAFVESEISGREATEHFLKLLSNRSFFLTSFAERQIAADMKNFCSVSLDFAKDFSNEKKAKIIYEFPDGQEIDLYEEVFLVPEIFFQPSLIGLDSLSVQDAFFELEKKTEKENFFTNWGKSKKEIFKKVYLTGGSTMFPNFAERLQKEINNFGNEFETEVISTPERKYSPWIGGSILGSLKEYEDLFINKKEYEEFGDSIIYQKF</sequence>
<evidence type="ECO:0000256" key="1">
    <source>
        <dbReference type="ARBA" id="ARBA00004245"/>
    </source>
</evidence>
<keyword evidence="2" id="KW-0963">Cytoplasm</keyword>
<gene>
    <name evidence="7" type="ORF">M0811_05918</name>
</gene>
<name>A0A9Q0LRK9_ANAIG</name>
<dbReference type="GO" id="GO:0005524">
    <property type="term" value="F:ATP binding"/>
    <property type="evidence" value="ECO:0007669"/>
    <property type="project" value="UniProtKB-KW"/>
</dbReference>
<comment type="subcellular location">
    <subcellularLocation>
        <location evidence="1">Cytoplasm</location>
        <location evidence="1">Cytoskeleton</location>
    </subcellularLocation>
</comment>
<keyword evidence="5" id="KW-0206">Cytoskeleton</keyword>
<evidence type="ECO:0000313" key="8">
    <source>
        <dbReference type="Proteomes" id="UP001149090"/>
    </source>
</evidence>
<dbReference type="InterPro" id="IPR043129">
    <property type="entry name" value="ATPase_NBD"/>
</dbReference>
<dbReference type="Gene3D" id="3.30.420.40">
    <property type="match status" value="2"/>
</dbReference>
<protein>
    <submittedName>
        <fullName evidence="7">Actin-7-related</fullName>
    </submittedName>
</protein>